<comment type="subcellular location">
    <subcellularLocation>
        <location evidence="1">Cytoplasm</location>
    </subcellularLocation>
</comment>
<dbReference type="InterPro" id="IPR016039">
    <property type="entry name" value="Thiolase-like"/>
</dbReference>
<dbReference type="CDD" id="cd00834">
    <property type="entry name" value="KAS_I_II"/>
    <property type="match status" value="1"/>
</dbReference>
<evidence type="ECO:0000256" key="12">
    <source>
        <dbReference type="ARBA" id="ARBA00023315"/>
    </source>
</evidence>
<evidence type="ECO:0000256" key="10">
    <source>
        <dbReference type="ARBA" id="ARBA00023098"/>
    </source>
</evidence>
<evidence type="ECO:0000256" key="15">
    <source>
        <dbReference type="ARBA" id="ARBA00042143"/>
    </source>
</evidence>
<dbReference type="Pfam" id="PF02801">
    <property type="entry name" value="Ketoacyl-synt_C"/>
    <property type="match status" value="1"/>
</dbReference>
<comment type="pathway">
    <text evidence="2">Lipid metabolism; fatty acid biosynthesis.</text>
</comment>
<dbReference type="InterPro" id="IPR014030">
    <property type="entry name" value="Ketoacyl_synth_N"/>
</dbReference>
<dbReference type="Pfam" id="PF00109">
    <property type="entry name" value="ketoacyl-synt"/>
    <property type="match status" value="1"/>
</dbReference>
<evidence type="ECO:0000256" key="1">
    <source>
        <dbReference type="ARBA" id="ARBA00004496"/>
    </source>
</evidence>
<proteinExistence type="inferred from homology"/>
<dbReference type="InterPro" id="IPR000794">
    <property type="entry name" value="Beta-ketoacyl_synthase"/>
</dbReference>
<dbReference type="PANTHER" id="PTHR11712:SF306">
    <property type="entry name" value="3-OXOACYL-[ACYL-CARRIER-PROTEIN] SYNTHASE 1"/>
    <property type="match status" value="1"/>
</dbReference>
<dbReference type="AlphaFoldDB" id="A0A6L5E9C2"/>
<dbReference type="EC" id="2.3.1.41" evidence="5"/>
<dbReference type="InterPro" id="IPR020841">
    <property type="entry name" value="PKS_Beta-ketoAc_synthase_dom"/>
</dbReference>
<organism evidence="20 21">
    <name type="scientific">Citrobacter telavivensis</name>
    <dbReference type="NCBI Taxonomy" id="2653932"/>
    <lineage>
        <taxon>Bacteria</taxon>
        <taxon>Pseudomonadati</taxon>
        <taxon>Pseudomonadota</taxon>
        <taxon>Gammaproteobacteria</taxon>
        <taxon>Enterobacterales</taxon>
        <taxon>Enterobacteriaceae</taxon>
        <taxon>Citrobacter</taxon>
    </lineage>
</organism>
<name>A0A6L5E9C2_9ENTR</name>
<evidence type="ECO:0000256" key="6">
    <source>
        <dbReference type="ARBA" id="ARBA00022490"/>
    </source>
</evidence>
<evidence type="ECO:0000256" key="16">
    <source>
        <dbReference type="ARBA" id="ARBA00048121"/>
    </source>
</evidence>
<dbReference type="GO" id="GO:0004315">
    <property type="term" value="F:3-oxoacyl-[acyl-carrier-protein] synthase activity"/>
    <property type="evidence" value="ECO:0007669"/>
    <property type="project" value="UniProtKB-EC"/>
</dbReference>
<dbReference type="Proteomes" id="UP000475079">
    <property type="component" value="Unassembled WGS sequence"/>
</dbReference>
<dbReference type="PROSITE" id="PS52004">
    <property type="entry name" value="KS3_2"/>
    <property type="match status" value="1"/>
</dbReference>
<dbReference type="GO" id="GO:0006633">
    <property type="term" value="P:fatty acid biosynthetic process"/>
    <property type="evidence" value="ECO:0007669"/>
    <property type="project" value="UniProtKB-UniPathway"/>
</dbReference>
<dbReference type="UniPathway" id="UPA00094"/>
<evidence type="ECO:0000256" key="11">
    <source>
        <dbReference type="ARBA" id="ARBA00023160"/>
    </source>
</evidence>
<comment type="catalytic activity">
    <reaction evidence="17">
        <text>a fatty acyl-[ACP] + malonyl-[ACP] + H(+) = a 3-oxoacyl-[ACP] + holo-[ACP] + CO2</text>
        <dbReference type="Rhea" id="RHEA:22836"/>
        <dbReference type="Rhea" id="RHEA-COMP:9623"/>
        <dbReference type="Rhea" id="RHEA-COMP:9685"/>
        <dbReference type="Rhea" id="RHEA-COMP:9916"/>
        <dbReference type="Rhea" id="RHEA-COMP:14125"/>
        <dbReference type="ChEBI" id="CHEBI:15378"/>
        <dbReference type="ChEBI" id="CHEBI:16526"/>
        <dbReference type="ChEBI" id="CHEBI:64479"/>
        <dbReference type="ChEBI" id="CHEBI:78449"/>
        <dbReference type="ChEBI" id="CHEBI:78776"/>
        <dbReference type="ChEBI" id="CHEBI:138651"/>
        <dbReference type="EC" id="2.3.1.41"/>
    </reaction>
    <physiologicalReaction direction="left-to-right" evidence="17">
        <dbReference type="Rhea" id="RHEA:22837"/>
    </physiologicalReaction>
</comment>
<evidence type="ECO:0000256" key="7">
    <source>
        <dbReference type="ARBA" id="ARBA00022516"/>
    </source>
</evidence>
<comment type="similarity">
    <text evidence="3 18">Belongs to the thiolase-like superfamily. Beta-ketoacyl-ACP synthases family.</text>
</comment>
<dbReference type="EMBL" id="WHIY01000008">
    <property type="protein sequence ID" value="MPQ51926.1"/>
    <property type="molecule type" value="Genomic_DNA"/>
</dbReference>
<evidence type="ECO:0000256" key="4">
    <source>
        <dbReference type="ARBA" id="ARBA00011738"/>
    </source>
</evidence>
<evidence type="ECO:0000256" key="5">
    <source>
        <dbReference type="ARBA" id="ARBA00013191"/>
    </source>
</evidence>
<keyword evidence="7" id="KW-0444">Lipid biosynthesis</keyword>
<keyword evidence="8 18" id="KW-0808">Transferase</keyword>
<reference evidence="20 21" key="1">
    <citation type="submission" date="2019-10" db="EMBL/GenBank/DDBJ databases">
        <title>Characterization of a new Citrobacter species.</title>
        <authorList>
            <person name="Goncalves Ribeiro T."/>
            <person name="Izdebski R."/>
            <person name="Urbanowicz P."/>
            <person name="Carmeli Y."/>
            <person name="Gniadkowski M."/>
            <person name="Peixe L."/>
        </authorList>
    </citation>
    <scope>NUCLEOTIDE SEQUENCE [LARGE SCALE GENOMIC DNA]</scope>
    <source>
        <strain evidence="20 21">NMI7905_11</strain>
    </source>
</reference>
<dbReference type="InterPro" id="IPR018201">
    <property type="entry name" value="Ketoacyl_synth_AS"/>
</dbReference>
<evidence type="ECO:0000256" key="18">
    <source>
        <dbReference type="RuleBase" id="RU003694"/>
    </source>
</evidence>
<gene>
    <name evidence="20" type="primary">fabB</name>
    <name evidence="20" type="ORF">GBB84_13530</name>
</gene>
<evidence type="ECO:0000256" key="13">
    <source>
        <dbReference type="ARBA" id="ARBA00039450"/>
    </source>
</evidence>
<evidence type="ECO:0000256" key="2">
    <source>
        <dbReference type="ARBA" id="ARBA00005194"/>
    </source>
</evidence>
<keyword evidence="10" id="KW-0443">Lipid metabolism</keyword>
<accession>A0A6L5E9C2</accession>
<dbReference type="SUPFAM" id="SSF53901">
    <property type="entry name" value="Thiolase-like"/>
    <property type="match status" value="2"/>
</dbReference>
<keyword evidence="21" id="KW-1185">Reference proteome</keyword>
<dbReference type="PROSITE" id="PS00606">
    <property type="entry name" value="KS3_1"/>
    <property type="match status" value="1"/>
</dbReference>
<keyword evidence="11" id="KW-0275">Fatty acid biosynthesis</keyword>
<evidence type="ECO:0000256" key="17">
    <source>
        <dbReference type="ARBA" id="ARBA00048506"/>
    </source>
</evidence>
<comment type="caution">
    <text evidence="20">The sequence shown here is derived from an EMBL/GenBank/DDBJ whole genome shotgun (WGS) entry which is preliminary data.</text>
</comment>
<dbReference type="InterPro" id="IPR014031">
    <property type="entry name" value="Ketoacyl_synth_C"/>
</dbReference>
<evidence type="ECO:0000256" key="9">
    <source>
        <dbReference type="ARBA" id="ARBA00022832"/>
    </source>
</evidence>
<keyword evidence="12 20" id="KW-0012">Acyltransferase</keyword>
<evidence type="ECO:0000313" key="20">
    <source>
        <dbReference type="EMBL" id="MPQ51926.1"/>
    </source>
</evidence>
<keyword evidence="9" id="KW-0276">Fatty acid metabolism</keyword>
<comment type="catalytic activity">
    <reaction evidence="16">
        <text>(3Z)-decenoyl-[ACP] + malonyl-[ACP] + H(+) = 3-oxo-(5Z)-dodecenoyl-[ACP] + holo-[ACP] + CO2</text>
        <dbReference type="Rhea" id="RHEA:54940"/>
        <dbReference type="Rhea" id="RHEA-COMP:9623"/>
        <dbReference type="Rhea" id="RHEA-COMP:9685"/>
        <dbReference type="Rhea" id="RHEA-COMP:9927"/>
        <dbReference type="Rhea" id="RHEA-COMP:14042"/>
        <dbReference type="ChEBI" id="CHEBI:15378"/>
        <dbReference type="ChEBI" id="CHEBI:16526"/>
        <dbReference type="ChEBI" id="CHEBI:64479"/>
        <dbReference type="ChEBI" id="CHEBI:78449"/>
        <dbReference type="ChEBI" id="CHEBI:78798"/>
        <dbReference type="ChEBI" id="CHEBI:138410"/>
    </reaction>
    <physiologicalReaction direction="left-to-right" evidence="16">
        <dbReference type="Rhea" id="RHEA:54941"/>
    </physiologicalReaction>
</comment>
<comment type="subunit">
    <text evidence="4">Homodimer.</text>
</comment>
<dbReference type="RefSeq" id="WP_152403309.1">
    <property type="nucleotide sequence ID" value="NZ_JBGUBF010000001.1"/>
</dbReference>
<evidence type="ECO:0000259" key="19">
    <source>
        <dbReference type="PROSITE" id="PS52004"/>
    </source>
</evidence>
<feature type="domain" description="Ketosynthase family 3 (KS3)" evidence="19">
    <location>
        <begin position="1"/>
        <end position="402"/>
    </location>
</feature>
<sequence length="405" mass="42449">MKRAVITGLGIVSSIGNNQQEVLASLREGRSGITFSDEFKDAGMRSHVWGNVKLDTTGLIDRKVVRFMNDASIYAYLSMREAIADAGLSEDAYQNNPRVGLIAGSGGSSKAQVFGADAMRSPRGLKAVGPYVVTKAMGSAVSACLATPFKIHGVNYSISSACATSAHCIGNAVEQIQLGKQDIVFAGGGEELGWEMACEFDAMGALSTKYNDQPSKASRTYDAHRDGFVIAGGGGMVVVEELEHALARGAHIYAEIVGYGATSDGADMVAPSGEGAVRCMQMAMHGVDTPIDYLNSHGTSTPVGDVKELGAIREVFGDNSPAISATKAMTGHSLGAAGVQEAIYSLLMLEHGFVAPSINIEEMDEQAAGLNIVTETLDRELTTVMSNSFGFGGTNATLVMRKLKA</sequence>
<keyword evidence="6" id="KW-0963">Cytoplasm</keyword>
<evidence type="ECO:0000313" key="21">
    <source>
        <dbReference type="Proteomes" id="UP000475079"/>
    </source>
</evidence>
<evidence type="ECO:0000256" key="8">
    <source>
        <dbReference type="ARBA" id="ARBA00022679"/>
    </source>
</evidence>
<dbReference type="PANTHER" id="PTHR11712">
    <property type="entry name" value="POLYKETIDE SYNTHASE-RELATED"/>
    <property type="match status" value="1"/>
</dbReference>
<dbReference type="SMART" id="SM00825">
    <property type="entry name" value="PKS_KS"/>
    <property type="match status" value="1"/>
</dbReference>
<protein>
    <recommendedName>
        <fullName evidence="13">3-oxoacyl-[acyl-carrier-protein] synthase 1</fullName>
        <ecNumber evidence="5">2.3.1.41</ecNumber>
    </recommendedName>
    <alternativeName>
        <fullName evidence="14">3-oxoacyl-[acyl-carrier-protein] synthase I</fullName>
    </alternativeName>
    <alternativeName>
        <fullName evidence="15">Beta-ketoacyl-ACP synthase I</fullName>
    </alternativeName>
</protein>
<dbReference type="FunFam" id="3.40.47.10:FF:000005">
    <property type="entry name" value="3-oxoacyl-[acyl-carrier-protein] synthase I"/>
    <property type="match status" value="1"/>
</dbReference>
<dbReference type="FunFam" id="3.40.47.10:FF:000006">
    <property type="entry name" value="3-oxoacyl-[acyl-carrier-protein] synthase I"/>
    <property type="match status" value="1"/>
</dbReference>
<evidence type="ECO:0000256" key="14">
    <source>
        <dbReference type="ARBA" id="ARBA00041620"/>
    </source>
</evidence>
<dbReference type="GO" id="GO:0005829">
    <property type="term" value="C:cytosol"/>
    <property type="evidence" value="ECO:0007669"/>
    <property type="project" value="TreeGrafter"/>
</dbReference>
<dbReference type="NCBIfam" id="NF005935">
    <property type="entry name" value="PRK07967.1"/>
    <property type="match status" value="1"/>
</dbReference>
<dbReference type="Gene3D" id="3.40.47.10">
    <property type="match status" value="2"/>
</dbReference>
<evidence type="ECO:0000256" key="3">
    <source>
        <dbReference type="ARBA" id="ARBA00008467"/>
    </source>
</evidence>